<accession>A0A5E4RIU0</accession>
<gene>
    <name evidence="1" type="ORF">PPN31114_00169</name>
</gene>
<dbReference type="EMBL" id="CABPSK010000001">
    <property type="protein sequence ID" value="VVD62402.1"/>
    <property type="molecule type" value="Genomic_DNA"/>
</dbReference>
<name>A0A5E4RIU0_9BURK</name>
<proteinExistence type="predicted"/>
<protein>
    <submittedName>
        <fullName evidence="1">Uncharacterized protein</fullName>
    </submittedName>
</protein>
<evidence type="ECO:0000313" key="2">
    <source>
        <dbReference type="Proteomes" id="UP000366945"/>
    </source>
</evidence>
<keyword evidence="2" id="KW-1185">Reference proteome</keyword>
<organism evidence="1 2">
    <name type="scientific">Pandoraea pneumonica</name>
    <dbReference type="NCBI Taxonomy" id="2508299"/>
    <lineage>
        <taxon>Bacteria</taxon>
        <taxon>Pseudomonadati</taxon>
        <taxon>Pseudomonadota</taxon>
        <taxon>Betaproteobacteria</taxon>
        <taxon>Burkholderiales</taxon>
        <taxon>Burkholderiaceae</taxon>
        <taxon>Pandoraea</taxon>
    </lineage>
</organism>
<dbReference type="Proteomes" id="UP000366945">
    <property type="component" value="Unassembled WGS sequence"/>
</dbReference>
<evidence type="ECO:0000313" key="1">
    <source>
        <dbReference type="EMBL" id="VVD62402.1"/>
    </source>
</evidence>
<sequence>MFPVMGQKLAKPMFKVDQLDAVRQPMGSRVRMVVAQLVSWQVTSLHMVHYDLVNARFARLFEKV</sequence>
<reference evidence="1 2" key="1">
    <citation type="submission" date="2019-08" db="EMBL/GenBank/DDBJ databases">
        <authorList>
            <person name="Peeters C."/>
        </authorList>
    </citation>
    <scope>NUCLEOTIDE SEQUENCE [LARGE SCALE GENOMIC DNA]</scope>
    <source>
        <strain evidence="1 2">LMG 31114</strain>
    </source>
</reference>
<dbReference type="AlphaFoldDB" id="A0A5E4RIU0"/>